<proteinExistence type="predicted"/>
<evidence type="ECO:0000313" key="1">
    <source>
        <dbReference type="EMBL" id="CAB4862800.1"/>
    </source>
</evidence>
<sequence>MQLKCLTKHEARLRQRALTCVDQEQNSIDHCETTLDLATEVGVTRGVDNVDDHIAEVDGGVLCENGDALLAL</sequence>
<accession>A0A6J7CZ50</accession>
<dbReference type="EMBL" id="CAFBLK010000066">
    <property type="protein sequence ID" value="CAB4862800.1"/>
    <property type="molecule type" value="Genomic_DNA"/>
</dbReference>
<protein>
    <submittedName>
        <fullName evidence="1">Unannotated protein</fullName>
    </submittedName>
</protein>
<gene>
    <name evidence="1" type="ORF">UFOPK3317_00498</name>
</gene>
<reference evidence="1" key="1">
    <citation type="submission" date="2020-05" db="EMBL/GenBank/DDBJ databases">
        <authorList>
            <person name="Chiriac C."/>
            <person name="Salcher M."/>
            <person name="Ghai R."/>
            <person name="Kavagutti S V."/>
        </authorList>
    </citation>
    <scope>NUCLEOTIDE SEQUENCE</scope>
</reference>
<name>A0A6J7CZ50_9ZZZZ</name>
<dbReference type="AlphaFoldDB" id="A0A6J7CZ50"/>
<organism evidence="1">
    <name type="scientific">freshwater metagenome</name>
    <dbReference type="NCBI Taxonomy" id="449393"/>
    <lineage>
        <taxon>unclassified sequences</taxon>
        <taxon>metagenomes</taxon>
        <taxon>ecological metagenomes</taxon>
    </lineage>
</organism>
<dbReference type="AntiFam" id="ANF00072">
    <property type="entry name" value="Shadow ORF (opposite TypA)"/>
</dbReference>